<dbReference type="Pfam" id="PF13242">
    <property type="entry name" value="Hydrolase_like"/>
    <property type="match status" value="1"/>
</dbReference>
<sequence>MEKQNTMPNKKAIFLDKDGTLIRDVPYNADPSKMELLAGVADGLRQLSTLGYTFFVVTNQAGVAKGYFREEALAGVEDRLQQLLSDSGVTLAGFYYCPHHPEGAVQAYTKRCHCRKPMPGLLLEAAVMYGISLGDSWMVGDILDDVEAGNRAGCKTVLIDELRHERKKPLDGYRHPAYIADNFSEAANLILKNT</sequence>
<keyword evidence="10" id="KW-0460">Magnesium</keyword>
<dbReference type="InterPro" id="IPR006543">
    <property type="entry name" value="Histidinol-phos"/>
</dbReference>
<dbReference type="Gene3D" id="3.40.50.1000">
    <property type="entry name" value="HAD superfamily/HAD-like"/>
    <property type="match status" value="1"/>
</dbReference>
<feature type="active site" description="Proton donor" evidence="8">
    <location>
        <position position="18"/>
    </location>
</feature>
<evidence type="ECO:0000256" key="7">
    <source>
        <dbReference type="PIRNR" id="PIRNR004682"/>
    </source>
</evidence>
<feature type="binding site" evidence="10">
    <location>
        <position position="16"/>
    </location>
    <ligand>
        <name>Mg(2+)</name>
        <dbReference type="ChEBI" id="CHEBI:18420"/>
    </ligand>
</feature>
<evidence type="ECO:0000256" key="1">
    <source>
        <dbReference type="ARBA" id="ARBA00004496"/>
    </source>
</evidence>
<evidence type="ECO:0000256" key="9">
    <source>
        <dbReference type="PIRSR" id="PIRSR004682-3"/>
    </source>
</evidence>
<comment type="subcellular location">
    <subcellularLocation>
        <location evidence="1 7">Cytoplasm</location>
    </subcellularLocation>
</comment>
<comment type="cofactor">
    <cofactor evidence="10">
        <name>Zn(2+)</name>
        <dbReference type="ChEBI" id="CHEBI:29105"/>
    </cofactor>
</comment>
<dbReference type="GO" id="GO:0016791">
    <property type="term" value="F:phosphatase activity"/>
    <property type="evidence" value="ECO:0007669"/>
    <property type="project" value="InterPro"/>
</dbReference>
<comment type="similarity">
    <text evidence="7">Belongs to the gmhB family.</text>
</comment>
<evidence type="ECO:0000313" key="11">
    <source>
        <dbReference type="EMBL" id="SEL29030.1"/>
    </source>
</evidence>
<dbReference type="NCBIfam" id="TIGR01656">
    <property type="entry name" value="Histidinol-ppas"/>
    <property type="match status" value="1"/>
</dbReference>
<feature type="binding site" evidence="10">
    <location>
        <position position="18"/>
    </location>
    <ligand>
        <name>Mg(2+)</name>
        <dbReference type="ChEBI" id="CHEBI:18420"/>
    </ligand>
</feature>
<keyword evidence="2 7" id="KW-0963">Cytoplasm</keyword>
<dbReference type="AlphaFoldDB" id="A0A1H7NZH8"/>
<feature type="site" description="Contributes to substrate recognition" evidence="9">
    <location>
        <position position="115"/>
    </location>
</feature>
<feature type="binding site" evidence="10">
    <location>
        <position position="112"/>
    </location>
    <ligand>
        <name>Zn(2+)</name>
        <dbReference type="ChEBI" id="CHEBI:29105"/>
    </ligand>
</feature>
<feature type="active site" description="Nucleophile" evidence="8">
    <location>
        <position position="16"/>
    </location>
</feature>
<dbReference type="PIRSF" id="PIRSF004682">
    <property type="entry name" value="GmhB"/>
    <property type="match status" value="1"/>
</dbReference>
<evidence type="ECO:0000313" key="12">
    <source>
        <dbReference type="Proteomes" id="UP000198916"/>
    </source>
</evidence>
<dbReference type="EMBL" id="FNZR01000004">
    <property type="protein sequence ID" value="SEL29030.1"/>
    <property type="molecule type" value="Genomic_DNA"/>
</dbReference>
<keyword evidence="4 7" id="KW-0378">Hydrolase</keyword>
<evidence type="ECO:0000256" key="3">
    <source>
        <dbReference type="ARBA" id="ARBA00022723"/>
    </source>
</evidence>
<feature type="binding site" evidence="10">
    <location>
        <position position="99"/>
    </location>
    <ligand>
        <name>Zn(2+)</name>
        <dbReference type="ChEBI" id="CHEBI:29105"/>
    </ligand>
</feature>
<feature type="binding site" evidence="10">
    <location>
        <position position="97"/>
    </location>
    <ligand>
        <name>Zn(2+)</name>
        <dbReference type="ChEBI" id="CHEBI:29105"/>
    </ligand>
</feature>
<evidence type="ECO:0000256" key="6">
    <source>
        <dbReference type="ARBA" id="ARBA00031828"/>
    </source>
</evidence>
<evidence type="ECO:0000256" key="4">
    <source>
        <dbReference type="ARBA" id="ARBA00022801"/>
    </source>
</evidence>
<dbReference type="GO" id="GO:0005975">
    <property type="term" value="P:carbohydrate metabolic process"/>
    <property type="evidence" value="ECO:0007669"/>
    <property type="project" value="InterPro"/>
</dbReference>
<protein>
    <recommendedName>
        <fullName evidence="6 7">D,D-heptose 1,7-bisphosphate phosphatase</fullName>
        <ecNumber evidence="7">3.1.3.-</ecNumber>
    </recommendedName>
</protein>
<name>A0A1H7NZH8_9SPHI</name>
<gene>
    <name evidence="11" type="ORF">SAMN05421740_104160</name>
</gene>
<dbReference type="InterPro" id="IPR004446">
    <property type="entry name" value="Heptose_bisP_phosphatase"/>
</dbReference>
<keyword evidence="3 10" id="KW-0479">Metal-binding</keyword>
<keyword evidence="10" id="KW-0862">Zinc</keyword>
<keyword evidence="12" id="KW-1185">Reference proteome</keyword>
<dbReference type="GO" id="GO:0046872">
    <property type="term" value="F:metal ion binding"/>
    <property type="evidence" value="ECO:0007669"/>
    <property type="project" value="UniProtKB-KW"/>
</dbReference>
<dbReference type="PANTHER" id="PTHR42891:SF1">
    <property type="entry name" value="D-GLYCERO-BETA-D-MANNO-HEPTOSE-1,7-BISPHOSPHATE 7-PHOSPHATASE"/>
    <property type="match status" value="1"/>
</dbReference>
<dbReference type="PANTHER" id="PTHR42891">
    <property type="entry name" value="D-GLYCERO-BETA-D-MANNO-HEPTOSE-1,7-BISPHOSPHATE 7-PHOSPHATASE"/>
    <property type="match status" value="1"/>
</dbReference>
<dbReference type="NCBIfam" id="TIGR01662">
    <property type="entry name" value="HAD-SF-IIIA"/>
    <property type="match status" value="1"/>
</dbReference>
<feature type="binding site" evidence="10">
    <location>
        <position position="141"/>
    </location>
    <ligand>
        <name>Mg(2+)</name>
        <dbReference type="ChEBI" id="CHEBI:18420"/>
    </ligand>
</feature>
<organism evidence="11 12">
    <name type="scientific">Parapedobacter koreensis</name>
    <dbReference type="NCBI Taxonomy" id="332977"/>
    <lineage>
        <taxon>Bacteria</taxon>
        <taxon>Pseudomonadati</taxon>
        <taxon>Bacteroidota</taxon>
        <taxon>Sphingobacteriia</taxon>
        <taxon>Sphingobacteriales</taxon>
        <taxon>Sphingobacteriaceae</taxon>
        <taxon>Parapedobacter</taxon>
    </lineage>
</organism>
<evidence type="ECO:0000256" key="2">
    <source>
        <dbReference type="ARBA" id="ARBA00022490"/>
    </source>
</evidence>
<proteinExistence type="inferred from homology"/>
<feature type="site" description="Stabilizes the phosphoryl group" evidence="9">
    <location>
        <position position="116"/>
    </location>
</feature>
<dbReference type="EC" id="3.1.3.-" evidence="7"/>
<evidence type="ECO:0000256" key="10">
    <source>
        <dbReference type="PIRSR" id="PIRSR004682-4"/>
    </source>
</evidence>
<dbReference type="InterPro" id="IPR036412">
    <property type="entry name" value="HAD-like_sf"/>
</dbReference>
<dbReference type="Proteomes" id="UP000198916">
    <property type="component" value="Unassembled WGS sequence"/>
</dbReference>
<evidence type="ECO:0000256" key="5">
    <source>
        <dbReference type="ARBA" id="ARBA00023277"/>
    </source>
</evidence>
<comment type="cofactor">
    <cofactor evidence="10">
        <name>Mg(2+)</name>
        <dbReference type="ChEBI" id="CHEBI:18420"/>
    </cofactor>
</comment>
<dbReference type="SUPFAM" id="SSF56784">
    <property type="entry name" value="HAD-like"/>
    <property type="match status" value="1"/>
</dbReference>
<dbReference type="InterPro" id="IPR006549">
    <property type="entry name" value="HAD-SF_hydro_IIIA"/>
</dbReference>
<reference evidence="12" key="1">
    <citation type="submission" date="2016-10" db="EMBL/GenBank/DDBJ databases">
        <authorList>
            <person name="Varghese N."/>
            <person name="Submissions S."/>
        </authorList>
    </citation>
    <scope>NUCLEOTIDE SEQUENCE [LARGE SCALE GENOMIC DNA]</scope>
    <source>
        <strain evidence="12">Jip14</strain>
    </source>
</reference>
<feature type="site" description="Stabilizes the phosphoryl group" evidence="9">
    <location>
        <position position="58"/>
    </location>
</feature>
<dbReference type="STRING" id="332977.SAMN05421740_104160"/>
<dbReference type="GO" id="GO:0005737">
    <property type="term" value="C:cytoplasm"/>
    <property type="evidence" value="ECO:0007669"/>
    <property type="project" value="UniProtKB-SubCell"/>
</dbReference>
<evidence type="ECO:0000256" key="8">
    <source>
        <dbReference type="PIRSR" id="PIRSR004682-1"/>
    </source>
</evidence>
<feature type="binding site" evidence="10">
    <location>
        <position position="114"/>
    </location>
    <ligand>
        <name>Zn(2+)</name>
        <dbReference type="ChEBI" id="CHEBI:29105"/>
    </ligand>
</feature>
<dbReference type="InterPro" id="IPR023214">
    <property type="entry name" value="HAD_sf"/>
</dbReference>
<accession>A0A1H7NZH8</accession>
<keyword evidence="5 7" id="KW-0119">Carbohydrate metabolism</keyword>
<dbReference type="CDD" id="cd07503">
    <property type="entry name" value="HAD_HisB-N"/>
    <property type="match status" value="1"/>
</dbReference>